<protein>
    <submittedName>
        <fullName evidence="1">Uncharacterized protein</fullName>
    </submittedName>
</protein>
<gene>
    <name evidence="1" type="ordered locus">Marme_1081</name>
</gene>
<dbReference type="STRING" id="717774.Marme_1081"/>
<dbReference type="OrthoDB" id="7065008at2"/>
<dbReference type="AlphaFoldDB" id="F2JTD8"/>
<reference evidence="1 2" key="1">
    <citation type="journal article" date="2012" name="Stand. Genomic Sci.">
        <title>Complete genome sequence of the melanogenic marine bacterium Marinomonas mediterranea type strain (MMB-1(T)).</title>
        <authorList>
            <person name="Lucas-Elio P."/>
            <person name="Goodwin L."/>
            <person name="Woyke T."/>
            <person name="Pitluck S."/>
            <person name="Nolan M."/>
            <person name="Kyrpides N.C."/>
            <person name="Detter J.C."/>
            <person name="Copeland A."/>
            <person name="Teshima H."/>
            <person name="Bruce D."/>
            <person name="Detter C."/>
            <person name="Tapia R."/>
            <person name="Han S."/>
            <person name="Land M.L."/>
            <person name="Ivanova N."/>
            <person name="Mikhailova N."/>
            <person name="Johnston A.W."/>
            <person name="Sanchez-Amat A."/>
        </authorList>
    </citation>
    <scope>NUCLEOTIDE SEQUENCE [LARGE SCALE GENOMIC DNA]</scope>
    <source>
        <strain evidence="2">ATCC 700492 / JCM 21426 / NBRC 103028 / MMB-1</strain>
    </source>
</reference>
<dbReference type="KEGG" id="mme:Marme_1081"/>
<dbReference type="EMBL" id="CP002583">
    <property type="protein sequence ID" value="ADZ90356.1"/>
    <property type="molecule type" value="Genomic_DNA"/>
</dbReference>
<accession>F2JTD8</accession>
<keyword evidence="2" id="KW-1185">Reference proteome</keyword>
<dbReference type="Proteomes" id="UP000001062">
    <property type="component" value="Chromosome"/>
</dbReference>
<evidence type="ECO:0000313" key="1">
    <source>
        <dbReference type="EMBL" id="ADZ90356.1"/>
    </source>
</evidence>
<dbReference type="HOGENOM" id="CLU_2093920_0_0_6"/>
<proteinExistence type="predicted"/>
<name>F2JTD8_MARM1</name>
<dbReference type="RefSeq" id="WP_013660261.1">
    <property type="nucleotide sequence ID" value="NC_015276.1"/>
</dbReference>
<dbReference type="PATRIC" id="fig|717774.3.peg.1121"/>
<evidence type="ECO:0000313" key="2">
    <source>
        <dbReference type="Proteomes" id="UP000001062"/>
    </source>
</evidence>
<organism evidence="1 2">
    <name type="scientific">Marinomonas mediterranea (strain ATCC 700492 / JCM 21426 / NBRC 103028 / MMB-1)</name>
    <dbReference type="NCBI Taxonomy" id="717774"/>
    <lineage>
        <taxon>Bacteria</taxon>
        <taxon>Pseudomonadati</taxon>
        <taxon>Pseudomonadota</taxon>
        <taxon>Gammaproteobacteria</taxon>
        <taxon>Oceanospirillales</taxon>
        <taxon>Oceanospirillaceae</taxon>
        <taxon>Marinomonas</taxon>
    </lineage>
</organism>
<sequence length="116" mass="13047">MAQDSFAHTPSDEIDSWSTLTREGDGYLTQHQRKAFEHAITLVKQRLDDTLQQKSAVKEAKTATSLVNYIDTLEDRFLNDANHVSDMEQEVALTAARLVEKVAQIILEHHPSGLSK</sequence>